<organism evidence="3">
    <name type="scientific">uncultured microorganism</name>
    <dbReference type="NCBI Taxonomy" id="358574"/>
    <lineage>
        <taxon>unclassified sequences</taxon>
        <taxon>environmental samples</taxon>
    </lineage>
</organism>
<dbReference type="GO" id="GO:0008745">
    <property type="term" value="F:N-acetylmuramoyl-L-alanine amidase activity"/>
    <property type="evidence" value="ECO:0007669"/>
    <property type="project" value="InterPro"/>
</dbReference>
<sequence length="307" mass="32996">SDAGADGGVDGGDADTDAEAFTLFTPAHGEHFYRLAPVLFSGYTPGPLEVFADGEWLLGSAPAAGEFSFSYAFNGTGARPITFVVGGDPALSITLNIDENLGNVCLDPGHPSSDGDKLFEAIINRKVGFYLEDLLRAAGWDVLLTTDDIDEETIFADGFDNEGAEEQAMLVVSSLGSRTDACNAWPADYFISLHHNAVTDTAVNYTLTIYGEDTAYDPWFADAPDWAALTTDRLYEVMDVTGYQTWGDRSALGYGLYVLQNTDAIGILTEGSFYSNPEEYDLLNTDNSYLAGEAEAIFAAFDEFTAG</sequence>
<reference evidence="3" key="1">
    <citation type="submission" date="2011-04" db="EMBL/GenBank/DDBJ databases">
        <title>Taxonomic and functional metagenomic profiling of the microbial community in the anoxic sediment of a brackish shallow lake (Laguna de Carrizo Central Spain).</title>
        <authorList>
            <consortium name="CONSOLIDER consortium CSD2007-00005"/>
            <person name="Guazzaroni M.-E."/>
            <person name="Richter M."/>
            <person name="Garcia-Salamanca A."/>
            <person name="Yarza P."/>
            <person name="Ferrer M."/>
        </authorList>
    </citation>
    <scope>NUCLEOTIDE SEQUENCE</scope>
</reference>
<evidence type="ECO:0000259" key="2">
    <source>
        <dbReference type="SMART" id="SM00646"/>
    </source>
</evidence>
<accession>F8UHH5</accession>
<keyword evidence="1 3" id="KW-0378">Hydrolase</keyword>
<dbReference type="SUPFAM" id="SSF53187">
    <property type="entry name" value="Zn-dependent exopeptidases"/>
    <property type="match status" value="1"/>
</dbReference>
<feature type="non-terminal residue" evidence="3">
    <location>
        <position position="1"/>
    </location>
</feature>
<evidence type="ECO:0000313" key="3">
    <source>
        <dbReference type="EMBL" id="AEI30482.1"/>
    </source>
</evidence>
<evidence type="ECO:0000256" key="1">
    <source>
        <dbReference type="ARBA" id="ARBA00022801"/>
    </source>
</evidence>
<dbReference type="SMART" id="SM00646">
    <property type="entry name" value="Ami_3"/>
    <property type="match status" value="1"/>
</dbReference>
<dbReference type="CDD" id="cd02696">
    <property type="entry name" value="MurNAc-LAA"/>
    <property type="match status" value="1"/>
</dbReference>
<feature type="domain" description="MurNAc-LAA" evidence="2">
    <location>
        <begin position="179"/>
        <end position="302"/>
    </location>
</feature>
<protein>
    <submittedName>
        <fullName evidence="3">Cell wall hydrolase/autolysin catalytic domain-containing protein</fullName>
        <ecNumber evidence="3">3.5.1.-</ecNumber>
    </submittedName>
</protein>
<dbReference type="PANTHER" id="PTHR30404">
    <property type="entry name" value="N-ACETYLMURAMOYL-L-ALANINE AMIDASE"/>
    <property type="match status" value="1"/>
</dbReference>
<dbReference type="Pfam" id="PF01520">
    <property type="entry name" value="Amidase_3"/>
    <property type="match status" value="1"/>
</dbReference>
<dbReference type="PANTHER" id="PTHR30404:SF0">
    <property type="entry name" value="N-ACETYLMURAMOYL-L-ALANINE AMIDASE AMIC"/>
    <property type="match status" value="1"/>
</dbReference>
<gene>
    <name evidence="3" type="ORF">LDC_03406</name>
</gene>
<dbReference type="Gene3D" id="3.40.630.40">
    <property type="entry name" value="Zn-dependent exopeptidases"/>
    <property type="match status" value="1"/>
</dbReference>
<name>F8UHH5_9ZZZZ</name>
<proteinExistence type="predicted"/>
<dbReference type="EC" id="3.5.1.-" evidence="3"/>
<dbReference type="AlphaFoldDB" id="F8UHH5"/>
<dbReference type="GO" id="GO:0009253">
    <property type="term" value="P:peptidoglycan catabolic process"/>
    <property type="evidence" value="ECO:0007669"/>
    <property type="project" value="InterPro"/>
</dbReference>
<dbReference type="InterPro" id="IPR050695">
    <property type="entry name" value="N-acetylmuramoyl_amidase_3"/>
</dbReference>
<dbReference type="EMBL" id="JF805172">
    <property type="protein sequence ID" value="AEI30482.1"/>
    <property type="molecule type" value="Genomic_DNA"/>
</dbReference>
<dbReference type="InterPro" id="IPR002508">
    <property type="entry name" value="MurNAc-LAA_cat"/>
</dbReference>